<dbReference type="InterPro" id="IPR016040">
    <property type="entry name" value="NAD(P)-bd_dom"/>
</dbReference>
<dbReference type="PANTHER" id="PTHR43162:SF1">
    <property type="entry name" value="PRESTALK A DIFFERENTIATION PROTEIN A"/>
    <property type="match status" value="1"/>
</dbReference>
<dbReference type="OrthoDB" id="3539286at2759"/>
<dbReference type="Gene3D" id="3.40.50.720">
    <property type="entry name" value="NAD(P)-binding Rossmann-like Domain"/>
    <property type="match status" value="1"/>
</dbReference>
<name>A0A9P5BY00_9PLEO</name>
<evidence type="ECO:0000259" key="1">
    <source>
        <dbReference type="Pfam" id="PF13460"/>
    </source>
</evidence>
<evidence type="ECO:0000313" key="3">
    <source>
        <dbReference type="Proteomes" id="UP000758155"/>
    </source>
</evidence>
<dbReference type="PANTHER" id="PTHR43162">
    <property type="match status" value="1"/>
</dbReference>
<accession>A0A9P5BY00</accession>
<reference evidence="2" key="1">
    <citation type="submission" date="2019-04" db="EMBL/GenBank/DDBJ databases">
        <title>Sequencing of skin fungus with MAO and IRED activity.</title>
        <authorList>
            <person name="Marsaioli A.J."/>
            <person name="Bonatto J.M.C."/>
            <person name="Reis Junior O."/>
        </authorList>
    </citation>
    <scope>NUCLEOTIDE SEQUENCE</scope>
    <source>
        <strain evidence="2">28M1</strain>
    </source>
</reference>
<organism evidence="2 3">
    <name type="scientific">Didymella heteroderae</name>
    <dbReference type="NCBI Taxonomy" id="1769908"/>
    <lineage>
        <taxon>Eukaryota</taxon>
        <taxon>Fungi</taxon>
        <taxon>Dikarya</taxon>
        <taxon>Ascomycota</taxon>
        <taxon>Pezizomycotina</taxon>
        <taxon>Dothideomycetes</taxon>
        <taxon>Pleosporomycetidae</taxon>
        <taxon>Pleosporales</taxon>
        <taxon>Pleosporineae</taxon>
        <taxon>Didymellaceae</taxon>
        <taxon>Didymella</taxon>
    </lineage>
</organism>
<dbReference type="InterPro" id="IPR051604">
    <property type="entry name" value="Ergot_Alk_Oxidoreductase"/>
</dbReference>
<proteinExistence type="predicted"/>
<keyword evidence="3" id="KW-1185">Reference proteome</keyword>
<comment type="caution">
    <text evidence="2">The sequence shown here is derived from an EMBL/GenBank/DDBJ whole genome shotgun (WGS) entry which is preliminary data.</text>
</comment>
<protein>
    <recommendedName>
        <fullName evidence="1">NAD(P)-binding domain-containing protein</fullName>
    </recommendedName>
</protein>
<dbReference type="InterPro" id="IPR036291">
    <property type="entry name" value="NAD(P)-bd_dom_sf"/>
</dbReference>
<feature type="domain" description="NAD(P)-binding" evidence="1">
    <location>
        <begin position="12"/>
        <end position="213"/>
    </location>
</feature>
<sequence length="325" mass="35662">MTTQPVYMITAATGKIGKRLVLRLLSLPSKPHIVLPTSNAAKLQSSLPEALDMARIHVVEGNIKDPRFVEAVLRERKVTGVSLALTGDDELFTTTNILDAMQRSGTVKHLVYISACEDYSIDAIRSGSLQGQSAAHVLVKYLVEAKLRHGLPSREAPGGLSWTILGPSLFFDNDYMIKETILEHGVFGVPLGNKGVSRVDPEDIALAAANSLADDGRVWGGKKVMIGSLKTYTARETAQLWSEALGKNIKHVLSDEEGLGNLENEFGQVAGPAWGRDLRLMYETFAERGFSMNESDYKEQEELLGKAPESYEKFVELTAKDWVSQ</sequence>
<dbReference type="Pfam" id="PF13460">
    <property type="entry name" value="NAD_binding_10"/>
    <property type="match status" value="1"/>
</dbReference>
<dbReference type="EMBL" id="SWKV01000068">
    <property type="protein sequence ID" value="KAF3034425.1"/>
    <property type="molecule type" value="Genomic_DNA"/>
</dbReference>
<dbReference type="AlphaFoldDB" id="A0A9P5BY00"/>
<evidence type="ECO:0000313" key="2">
    <source>
        <dbReference type="EMBL" id="KAF3034425.1"/>
    </source>
</evidence>
<gene>
    <name evidence="2" type="ORF">E8E12_006541</name>
</gene>
<dbReference type="Proteomes" id="UP000758155">
    <property type="component" value="Unassembled WGS sequence"/>
</dbReference>
<dbReference type="SUPFAM" id="SSF51735">
    <property type="entry name" value="NAD(P)-binding Rossmann-fold domains"/>
    <property type="match status" value="1"/>
</dbReference>